<dbReference type="EMBL" id="VOSK01000052">
    <property type="protein sequence ID" value="MPR26509.1"/>
    <property type="molecule type" value="Genomic_DNA"/>
</dbReference>
<feature type="transmembrane region" description="Helical" evidence="1">
    <location>
        <begin position="65"/>
        <end position="85"/>
    </location>
</feature>
<dbReference type="OrthoDB" id="5519326at2"/>
<evidence type="ECO:0000313" key="2">
    <source>
        <dbReference type="EMBL" id="MPR26509.1"/>
    </source>
</evidence>
<gene>
    <name evidence="2" type="ORF">FS320_15100</name>
</gene>
<dbReference type="AlphaFoldDB" id="A0A5N7MJC8"/>
<dbReference type="Proteomes" id="UP000403266">
    <property type="component" value="Unassembled WGS sequence"/>
</dbReference>
<sequence length="105" mass="11544">MAVVAAIHDGVQDARTGRSPYFWTVLSNPSERAGRLREGLLATARLVLIGLGMDVLYQWRVLDTFYPGEALLVALLLAVLPYLLLRGPVSRIARRFVHPSSGSAR</sequence>
<name>A0A5N7MJC8_9HYPH</name>
<proteinExistence type="predicted"/>
<keyword evidence="3" id="KW-1185">Reference proteome</keyword>
<keyword evidence="1" id="KW-0472">Membrane</keyword>
<evidence type="ECO:0000256" key="1">
    <source>
        <dbReference type="SAM" id="Phobius"/>
    </source>
</evidence>
<keyword evidence="1" id="KW-0812">Transmembrane</keyword>
<evidence type="ECO:0000313" key="3">
    <source>
        <dbReference type="Proteomes" id="UP000403266"/>
    </source>
</evidence>
<keyword evidence="1" id="KW-1133">Transmembrane helix</keyword>
<reference evidence="2 3" key="1">
    <citation type="journal article" date="2019" name="Syst. Appl. Microbiol.">
        <title>Microvirga tunisiensis sp. nov., a root nodule symbiotic bacterium isolated from Lupinus micranthus and L. luteus grown in Northern Tunisia.</title>
        <authorList>
            <person name="Msaddak A."/>
            <person name="Rejili M."/>
            <person name="Duran D."/>
            <person name="Mars M."/>
            <person name="Palacios J.M."/>
            <person name="Ruiz-Argueso T."/>
            <person name="Rey L."/>
            <person name="Imperial J."/>
        </authorList>
    </citation>
    <scope>NUCLEOTIDE SEQUENCE [LARGE SCALE GENOMIC DNA]</scope>
    <source>
        <strain evidence="2 3">Lmie10</strain>
    </source>
</reference>
<comment type="caution">
    <text evidence="2">The sequence shown here is derived from an EMBL/GenBank/DDBJ whole genome shotgun (WGS) entry which is preliminary data.</text>
</comment>
<organism evidence="2 3">
    <name type="scientific">Microvirga tunisiensis</name>
    <dbReference type="NCBI Taxonomy" id="2108360"/>
    <lineage>
        <taxon>Bacteria</taxon>
        <taxon>Pseudomonadati</taxon>
        <taxon>Pseudomonadota</taxon>
        <taxon>Alphaproteobacteria</taxon>
        <taxon>Hyphomicrobiales</taxon>
        <taxon>Methylobacteriaceae</taxon>
        <taxon>Microvirga</taxon>
    </lineage>
</organism>
<protein>
    <submittedName>
        <fullName evidence="2">Uncharacterized protein</fullName>
    </submittedName>
</protein>
<accession>A0A5N7MJC8</accession>